<dbReference type="InParanoid" id="A0A1U8DM13"/>
<keyword evidence="9" id="KW-0807">Transducer</keyword>
<dbReference type="GO" id="GO:0004984">
    <property type="term" value="F:olfactory receptor activity"/>
    <property type="evidence" value="ECO:0007669"/>
    <property type="project" value="InterPro"/>
</dbReference>
<name>A0A1U8DM13_ALLSI</name>
<evidence type="ECO:0000313" key="12">
    <source>
        <dbReference type="Proteomes" id="UP000189705"/>
    </source>
</evidence>
<dbReference type="SUPFAM" id="SSF81321">
    <property type="entry name" value="Family A G protein-coupled receptor-like"/>
    <property type="match status" value="1"/>
</dbReference>
<feature type="transmembrane region" description="Helical" evidence="10">
    <location>
        <begin position="49"/>
        <end position="72"/>
    </location>
</feature>
<evidence type="ECO:0000256" key="1">
    <source>
        <dbReference type="ARBA" id="ARBA00004651"/>
    </source>
</evidence>
<keyword evidence="3 10" id="KW-0812">Transmembrane</keyword>
<keyword evidence="2" id="KW-1003">Cell membrane</keyword>
<dbReference type="PANTHER" id="PTHR26452">
    <property type="entry name" value="OLFACTORY RECEPTOR"/>
    <property type="match status" value="1"/>
</dbReference>
<keyword evidence="4" id="KW-0716">Sensory transduction</keyword>
<sequence length="145" mass="16594">MYMKESPPLSSQDMWNIKALLMETLGRTNKTLIFKITLLGFRNLHPPQILLLSMAFSMIYVVTVVGNILIVIKIVAEPQLHTPMYFFLANLSCLETCYTTNIIPAMISGFLMEGKHFSINGCLLQAYFFGVSWSYRVFPFRRNGL</sequence>
<dbReference type="Proteomes" id="UP000189705">
    <property type="component" value="Unplaced"/>
</dbReference>
<keyword evidence="4" id="KW-0552">Olfaction</keyword>
<accession>A0A1U8DM13</accession>
<evidence type="ECO:0000256" key="8">
    <source>
        <dbReference type="ARBA" id="ARBA00023170"/>
    </source>
</evidence>
<keyword evidence="7 10" id="KW-0472">Membrane</keyword>
<dbReference type="InterPro" id="IPR000276">
    <property type="entry name" value="GPCR_Rhodpsn"/>
</dbReference>
<keyword evidence="5 10" id="KW-1133">Transmembrane helix</keyword>
<dbReference type="PRINTS" id="PR00237">
    <property type="entry name" value="GPCRRHODOPSN"/>
</dbReference>
<comment type="subcellular location">
    <subcellularLocation>
        <location evidence="1">Cell membrane</location>
        <topology evidence="1">Multi-pass membrane protein</topology>
    </subcellularLocation>
</comment>
<keyword evidence="8" id="KW-0675">Receptor</keyword>
<evidence type="ECO:0000256" key="3">
    <source>
        <dbReference type="ARBA" id="ARBA00022692"/>
    </source>
</evidence>
<dbReference type="GeneID" id="106722947"/>
<dbReference type="PROSITE" id="PS50262">
    <property type="entry name" value="G_PROTEIN_RECEP_F1_2"/>
    <property type="match status" value="1"/>
</dbReference>
<organism evidence="12 13">
    <name type="scientific">Alligator sinensis</name>
    <name type="common">Chinese alligator</name>
    <dbReference type="NCBI Taxonomy" id="38654"/>
    <lineage>
        <taxon>Eukaryota</taxon>
        <taxon>Metazoa</taxon>
        <taxon>Chordata</taxon>
        <taxon>Craniata</taxon>
        <taxon>Vertebrata</taxon>
        <taxon>Euteleostomi</taxon>
        <taxon>Archelosauria</taxon>
        <taxon>Archosauria</taxon>
        <taxon>Crocodylia</taxon>
        <taxon>Alligatoridae</taxon>
        <taxon>Alligatorinae</taxon>
        <taxon>Alligator</taxon>
    </lineage>
</organism>
<dbReference type="Pfam" id="PF13853">
    <property type="entry name" value="7tm_4"/>
    <property type="match status" value="1"/>
</dbReference>
<evidence type="ECO:0000256" key="10">
    <source>
        <dbReference type="SAM" id="Phobius"/>
    </source>
</evidence>
<evidence type="ECO:0000259" key="11">
    <source>
        <dbReference type="PROSITE" id="PS50262"/>
    </source>
</evidence>
<feature type="domain" description="G-protein coupled receptors family 1 profile" evidence="11">
    <location>
        <begin position="66"/>
        <end position="145"/>
    </location>
</feature>
<evidence type="ECO:0000256" key="4">
    <source>
        <dbReference type="ARBA" id="ARBA00022725"/>
    </source>
</evidence>
<dbReference type="AlphaFoldDB" id="A0A1U8DM13"/>
<dbReference type="STRING" id="38654.A0A1U8DM13"/>
<evidence type="ECO:0000256" key="2">
    <source>
        <dbReference type="ARBA" id="ARBA00022475"/>
    </source>
</evidence>
<gene>
    <name evidence="13" type="primary">LOC106722947</name>
</gene>
<evidence type="ECO:0000256" key="9">
    <source>
        <dbReference type="ARBA" id="ARBA00023224"/>
    </source>
</evidence>
<dbReference type="Gene3D" id="1.20.1070.10">
    <property type="entry name" value="Rhodopsin 7-helix transmembrane proteins"/>
    <property type="match status" value="1"/>
</dbReference>
<proteinExistence type="predicted"/>
<dbReference type="InterPro" id="IPR000725">
    <property type="entry name" value="Olfact_rcpt"/>
</dbReference>
<evidence type="ECO:0000313" key="13">
    <source>
        <dbReference type="RefSeq" id="XP_014381351.1"/>
    </source>
</evidence>
<protein>
    <submittedName>
        <fullName evidence="13">Olfactory receptor 1L4-like</fullName>
    </submittedName>
</protein>
<dbReference type="GO" id="GO:0004930">
    <property type="term" value="F:G protein-coupled receptor activity"/>
    <property type="evidence" value="ECO:0007669"/>
    <property type="project" value="UniProtKB-KW"/>
</dbReference>
<feature type="transmembrane region" description="Helical" evidence="10">
    <location>
        <begin position="84"/>
        <end position="111"/>
    </location>
</feature>
<keyword evidence="12" id="KW-1185">Reference proteome</keyword>
<dbReference type="InterPro" id="IPR017452">
    <property type="entry name" value="GPCR_Rhodpsn_7TM"/>
</dbReference>
<evidence type="ECO:0000256" key="7">
    <source>
        <dbReference type="ARBA" id="ARBA00023136"/>
    </source>
</evidence>
<dbReference type="KEGG" id="asn:106722947"/>
<dbReference type="InterPro" id="IPR050516">
    <property type="entry name" value="Olfactory_GPCR"/>
</dbReference>
<reference evidence="13" key="1">
    <citation type="submission" date="2025-08" db="UniProtKB">
        <authorList>
            <consortium name="RefSeq"/>
        </authorList>
    </citation>
    <scope>IDENTIFICATION</scope>
</reference>
<feature type="transmembrane region" description="Helical" evidence="10">
    <location>
        <begin position="117"/>
        <end position="138"/>
    </location>
</feature>
<evidence type="ECO:0000256" key="5">
    <source>
        <dbReference type="ARBA" id="ARBA00022989"/>
    </source>
</evidence>
<keyword evidence="6" id="KW-0297">G-protein coupled receptor</keyword>
<evidence type="ECO:0000256" key="6">
    <source>
        <dbReference type="ARBA" id="ARBA00023040"/>
    </source>
</evidence>
<dbReference type="RefSeq" id="XP_014381351.1">
    <property type="nucleotide sequence ID" value="XM_014525865.1"/>
</dbReference>
<dbReference type="GO" id="GO:0005886">
    <property type="term" value="C:plasma membrane"/>
    <property type="evidence" value="ECO:0007669"/>
    <property type="project" value="UniProtKB-SubCell"/>
</dbReference>